<gene>
    <name evidence="2" type="ORF">NKR19_g5006</name>
</gene>
<dbReference type="InterPro" id="IPR017926">
    <property type="entry name" value="GATASE"/>
</dbReference>
<sequence length="255" mass="27479">MGSQTPTTPIRLAILEADTPLPQTRAKYSSYGGVFESLFAQAAAPAPLDSVLSISYHHIVGPSAGPYPSLDDVDAILITGSKHNAFEDGEGNWIANLAEFVRKALESETRVKVVGVCFGHQVVARALGVPVGRNAHGWEVSVTEVRLSDKGREVFGKDTLKIHQMHRDAVASLPAGAESLAETDLCPIQGFLIPGKVITVQGHPEFTGPIVKEILDSRKAMGILTDEMYKSGVDRVENEHDGVAIAQAFLRFLRE</sequence>
<evidence type="ECO:0000259" key="1">
    <source>
        <dbReference type="Pfam" id="PF00117"/>
    </source>
</evidence>
<evidence type="ECO:0000313" key="2">
    <source>
        <dbReference type="EMBL" id="KAJ9151059.1"/>
    </source>
</evidence>
<dbReference type="Proteomes" id="UP001174691">
    <property type="component" value="Unassembled WGS sequence"/>
</dbReference>
<proteinExistence type="predicted"/>
<dbReference type="GO" id="GO:0005829">
    <property type="term" value="C:cytosol"/>
    <property type="evidence" value="ECO:0007669"/>
    <property type="project" value="TreeGrafter"/>
</dbReference>
<feature type="domain" description="Glutamine amidotransferase" evidence="1">
    <location>
        <begin position="72"/>
        <end position="207"/>
    </location>
</feature>
<dbReference type="SUPFAM" id="SSF52317">
    <property type="entry name" value="Class I glutamine amidotransferase-like"/>
    <property type="match status" value="1"/>
</dbReference>
<organism evidence="2 3">
    <name type="scientific">Coniochaeta hoffmannii</name>
    <dbReference type="NCBI Taxonomy" id="91930"/>
    <lineage>
        <taxon>Eukaryota</taxon>
        <taxon>Fungi</taxon>
        <taxon>Dikarya</taxon>
        <taxon>Ascomycota</taxon>
        <taxon>Pezizomycotina</taxon>
        <taxon>Sordariomycetes</taxon>
        <taxon>Sordariomycetidae</taxon>
        <taxon>Coniochaetales</taxon>
        <taxon>Coniochaetaceae</taxon>
        <taxon>Coniochaeta</taxon>
    </lineage>
</organism>
<dbReference type="InterPro" id="IPR044992">
    <property type="entry name" value="ChyE-like"/>
</dbReference>
<name>A0AA38S5J9_9PEZI</name>
<reference evidence="2" key="1">
    <citation type="submission" date="2022-07" db="EMBL/GenBank/DDBJ databases">
        <title>Fungi with potential for degradation of polypropylene.</title>
        <authorList>
            <person name="Gostincar C."/>
        </authorList>
    </citation>
    <scope>NUCLEOTIDE SEQUENCE</scope>
    <source>
        <strain evidence="2">EXF-13287</strain>
    </source>
</reference>
<comment type="caution">
    <text evidence="2">The sequence shown here is derived from an EMBL/GenBank/DDBJ whole genome shotgun (WGS) entry which is preliminary data.</text>
</comment>
<dbReference type="EMBL" id="JANBVN010000066">
    <property type="protein sequence ID" value="KAJ9151059.1"/>
    <property type="molecule type" value="Genomic_DNA"/>
</dbReference>
<keyword evidence="3" id="KW-1185">Reference proteome</keyword>
<dbReference type="PANTHER" id="PTHR42695:SF5">
    <property type="entry name" value="GLUTAMINE AMIDOTRANSFERASE YLR126C-RELATED"/>
    <property type="match status" value="1"/>
</dbReference>
<dbReference type="CDD" id="cd01741">
    <property type="entry name" value="GATase1_1"/>
    <property type="match status" value="1"/>
</dbReference>
<dbReference type="InterPro" id="IPR029062">
    <property type="entry name" value="Class_I_gatase-like"/>
</dbReference>
<dbReference type="PANTHER" id="PTHR42695">
    <property type="entry name" value="GLUTAMINE AMIDOTRANSFERASE YLR126C-RELATED"/>
    <property type="match status" value="1"/>
</dbReference>
<protein>
    <submittedName>
        <fullName evidence="2">Class I glutamine amidotransferase-like protein</fullName>
    </submittedName>
</protein>
<dbReference type="PROSITE" id="PS51273">
    <property type="entry name" value="GATASE_TYPE_1"/>
    <property type="match status" value="1"/>
</dbReference>
<evidence type="ECO:0000313" key="3">
    <source>
        <dbReference type="Proteomes" id="UP001174691"/>
    </source>
</evidence>
<dbReference type="Gene3D" id="3.40.50.880">
    <property type="match status" value="1"/>
</dbReference>
<dbReference type="GO" id="GO:0005634">
    <property type="term" value="C:nucleus"/>
    <property type="evidence" value="ECO:0007669"/>
    <property type="project" value="TreeGrafter"/>
</dbReference>
<dbReference type="Pfam" id="PF00117">
    <property type="entry name" value="GATase"/>
    <property type="match status" value="1"/>
</dbReference>
<accession>A0AA38S5J9</accession>
<keyword evidence="2" id="KW-0315">Glutamine amidotransferase</keyword>
<dbReference type="AlphaFoldDB" id="A0AA38S5J9"/>